<evidence type="ECO:0000313" key="2">
    <source>
        <dbReference type="Proteomes" id="UP000610373"/>
    </source>
</evidence>
<evidence type="ECO:0008006" key="3">
    <source>
        <dbReference type="Google" id="ProtNLM"/>
    </source>
</evidence>
<dbReference type="SUPFAM" id="SSF47598">
    <property type="entry name" value="Ribbon-helix-helix"/>
    <property type="match status" value="1"/>
</dbReference>
<dbReference type="Proteomes" id="UP000610373">
    <property type="component" value="Unassembled WGS sequence"/>
</dbReference>
<dbReference type="AlphaFoldDB" id="A0A811T6K6"/>
<accession>A0A811T6K6</accession>
<reference evidence="1" key="1">
    <citation type="submission" date="2020-10" db="EMBL/GenBank/DDBJ databases">
        <authorList>
            <person name="Hahn C.J."/>
            <person name="Laso-Perez R."/>
            <person name="Vulcano F."/>
            <person name="Vaziourakis K.-M."/>
            <person name="Stokke R."/>
            <person name="Steen I.H."/>
            <person name="Teske A."/>
            <person name="Boetius A."/>
            <person name="Liebeke M."/>
            <person name="Amann R."/>
            <person name="Knittel K."/>
        </authorList>
    </citation>
    <scope>NUCLEOTIDE SEQUENCE</scope>
    <source>
        <strain evidence="1">Gfbio:e3339647-f889-4370-9287-4fb5cb688e4c:AG392O15_GoMArc1</strain>
    </source>
</reference>
<evidence type="ECO:0000313" key="1">
    <source>
        <dbReference type="EMBL" id="CAD6491119.1"/>
    </source>
</evidence>
<proteinExistence type="predicted"/>
<gene>
    <name evidence="1" type="ORF">CHKLHMKO_00070</name>
</gene>
<organism evidence="1 2">
    <name type="scientific">Candidatus Argoarchaeum ethanivorans</name>
    <dbReference type="NCBI Taxonomy" id="2608793"/>
    <lineage>
        <taxon>Archaea</taxon>
        <taxon>Methanobacteriati</taxon>
        <taxon>Methanobacteriota</taxon>
        <taxon>Stenosarchaea group</taxon>
        <taxon>Methanomicrobia</taxon>
        <taxon>Methanosarcinales</taxon>
        <taxon>Methanosarcinales incertae sedis</taxon>
        <taxon>GOM Arc I cluster</taxon>
        <taxon>Candidatus Argoarchaeum</taxon>
    </lineage>
</organism>
<comment type="caution">
    <text evidence="1">The sequence shown here is derived from an EMBL/GenBank/DDBJ whole genome shotgun (WGS) entry which is preliminary data.</text>
</comment>
<sequence length="70" mass="8165">MKDRVTIKIPRELYETLQPMVEGTGFSSVTEFIVFVMRTLASTGRIDEEDKLTEDEVKIIKERLKRLGYL</sequence>
<name>A0A811T6K6_9EURY</name>
<dbReference type="GO" id="GO:0006355">
    <property type="term" value="P:regulation of DNA-templated transcription"/>
    <property type="evidence" value="ECO:0007669"/>
    <property type="project" value="InterPro"/>
</dbReference>
<dbReference type="EMBL" id="CAJHIO010000002">
    <property type="protein sequence ID" value="CAD6491119.1"/>
    <property type="molecule type" value="Genomic_DNA"/>
</dbReference>
<dbReference type="InterPro" id="IPR010985">
    <property type="entry name" value="Ribbon_hlx_hlx"/>
</dbReference>
<protein>
    <recommendedName>
        <fullName evidence="3">CopG family transcriptional regulator</fullName>
    </recommendedName>
</protein>